<keyword evidence="3" id="KW-0819">tRNA processing</keyword>
<dbReference type="GO" id="GO:0046872">
    <property type="term" value="F:metal ion binding"/>
    <property type="evidence" value="ECO:0007669"/>
    <property type="project" value="UniProtKB-KW"/>
</dbReference>
<dbReference type="GO" id="GO:0002100">
    <property type="term" value="P:tRNA wobble adenosine to inosine editing"/>
    <property type="evidence" value="ECO:0007669"/>
    <property type="project" value="InterPro"/>
</dbReference>
<keyword evidence="6" id="KW-0862">Zinc</keyword>
<dbReference type="InterPro" id="IPR028883">
    <property type="entry name" value="tRNA_aden_deaminase"/>
</dbReference>
<dbReference type="InterPro" id="IPR016193">
    <property type="entry name" value="Cytidine_deaminase-like"/>
</dbReference>
<proteinExistence type="inferred from homology"/>
<dbReference type="SUPFAM" id="SSF53927">
    <property type="entry name" value="Cytidine deaminase-like"/>
    <property type="match status" value="1"/>
</dbReference>
<feature type="region of interest" description="Disordered" evidence="9">
    <location>
        <begin position="59"/>
        <end position="81"/>
    </location>
</feature>
<evidence type="ECO:0000256" key="4">
    <source>
        <dbReference type="ARBA" id="ARBA00022723"/>
    </source>
</evidence>
<dbReference type="CDD" id="cd01285">
    <property type="entry name" value="nucleoside_deaminase"/>
    <property type="match status" value="1"/>
</dbReference>
<keyword evidence="12" id="KW-1185">Reference proteome</keyword>
<evidence type="ECO:0000256" key="5">
    <source>
        <dbReference type="ARBA" id="ARBA00022801"/>
    </source>
</evidence>
<sequence length="303" mass="33924">MFATYSSHAGRHLLRRLGSNSSGVGSRSYNASASNSRNSLWWRCLHSSSSSSFQLRRAFGGAASPNDGTGMKKTTEKTKEEETRVISKEEDEHYMRMALAEAEKAFAGGEVPVGAVLVHKISPSSNKEEEQEQQQFVLARSHNTSETKNNPLAHAELECIESGRKALGGDWRRLKDSTLYVTLEPCAMCAGAILQARVGNVVYGARNPQLGAHGSWCGLLGTRDGEESKVEVLRTHAIMPEVTVRSDVLAEECSELMKTFFKNRREQAREEKERLKLEEEKYRELLFTYDGVREDSEKKEEKM</sequence>
<evidence type="ECO:0000313" key="11">
    <source>
        <dbReference type="EMBL" id="CCO15802.1"/>
    </source>
</evidence>
<evidence type="ECO:0000256" key="2">
    <source>
        <dbReference type="ARBA" id="ARBA00012740"/>
    </source>
</evidence>
<feature type="domain" description="CMP/dCMP-type deaminase" evidence="10">
    <location>
        <begin position="89"/>
        <end position="227"/>
    </location>
</feature>
<dbReference type="EC" id="3.5.4.33" evidence="2"/>
<evidence type="ECO:0000313" key="12">
    <source>
        <dbReference type="Proteomes" id="UP000198341"/>
    </source>
</evidence>
<evidence type="ECO:0000256" key="3">
    <source>
        <dbReference type="ARBA" id="ARBA00022694"/>
    </source>
</evidence>
<accession>K8ECN8</accession>
<dbReference type="HAMAP" id="MF_00972">
    <property type="entry name" value="tRNA_aden_deaminase"/>
    <property type="match status" value="1"/>
</dbReference>
<evidence type="ECO:0000259" key="10">
    <source>
        <dbReference type="PROSITE" id="PS51747"/>
    </source>
</evidence>
<name>K8ECN8_9CHLO</name>
<dbReference type="Pfam" id="PF00383">
    <property type="entry name" value="dCMP_cyt_deam_1"/>
    <property type="match status" value="1"/>
</dbReference>
<dbReference type="PANTHER" id="PTHR11079:SF179">
    <property type="entry name" value="TRNA(ADENINE(34)) DEAMINASE, CHLOROPLASTIC"/>
    <property type="match status" value="1"/>
</dbReference>
<evidence type="ECO:0000256" key="8">
    <source>
        <dbReference type="SAM" id="Coils"/>
    </source>
</evidence>
<reference evidence="11 12" key="1">
    <citation type="submission" date="2011-10" db="EMBL/GenBank/DDBJ databases">
        <authorList>
            <person name="Genoscope - CEA"/>
        </authorList>
    </citation>
    <scope>NUCLEOTIDE SEQUENCE [LARGE SCALE GENOMIC DNA]</scope>
    <source>
        <strain evidence="11 12">RCC 1105</strain>
    </source>
</reference>
<dbReference type="GeneID" id="19016686"/>
<dbReference type="GO" id="GO:0052717">
    <property type="term" value="F:tRNA-specific adenosine-34 deaminase activity"/>
    <property type="evidence" value="ECO:0007669"/>
    <property type="project" value="UniProtKB-EC"/>
</dbReference>
<keyword evidence="5" id="KW-0378">Hydrolase</keyword>
<evidence type="ECO:0000256" key="7">
    <source>
        <dbReference type="ARBA" id="ARBA00048045"/>
    </source>
</evidence>
<gene>
    <name evidence="11" type="ORF">Bathy03g01480</name>
</gene>
<comment type="cofactor">
    <cofactor evidence="1">
        <name>Zn(2+)</name>
        <dbReference type="ChEBI" id="CHEBI:29105"/>
    </cofactor>
</comment>
<dbReference type="AlphaFoldDB" id="K8ECN8"/>
<dbReference type="Gene3D" id="3.40.140.10">
    <property type="entry name" value="Cytidine Deaminase, domain 2"/>
    <property type="match status" value="1"/>
</dbReference>
<dbReference type="Proteomes" id="UP000198341">
    <property type="component" value="Chromosome 3"/>
</dbReference>
<keyword evidence="4" id="KW-0479">Metal-binding</keyword>
<comment type="catalytic activity">
    <reaction evidence="7">
        <text>adenosine(34) in tRNA + H2O + H(+) = inosine(34) in tRNA + NH4(+)</text>
        <dbReference type="Rhea" id="RHEA:43168"/>
        <dbReference type="Rhea" id="RHEA-COMP:10373"/>
        <dbReference type="Rhea" id="RHEA-COMP:10374"/>
        <dbReference type="ChEBI" id="CHEBI:15377"/>
        <dbReference type="ChEBI" id="CHEBI:15378"/>
        <dbReference type="ChEBI" id="CHEBI:28938"/>
        <dbReference type="ChEBI" id="CHEBI:74411"/>
        <dbReference type="ChEBI" id="CHEBI:82852"/>
        <dbReference type="EC" id="3.5.4.33"/>
    </reaction>
</comment>
<dbReference type="PROSITE" id="PS51747">
    <property type="entry name" value="CYT_DCMP_DEAMINASES_2"/>
    <property type="match status" value="1"/>
</dbReference>
<dbReference type="KEGG" id="bpg:Bathy03g01480"/>
<dbReference type="PANTHER" id="PTHR11079">
    <property type="entry name" value="CYTOSINE DEAMINASE FAMILY MEMBER"/>
    <property type="match status" value="1"/>
</dbReference>
<dbReference type="OrthoDB" id="408702at2759"/>
<organism evidence="11 12">
    <name type="scientific">Bathycoccus prasinos</name>
    <dbReference type="NCBI Taxonomy" id="41875"/>
    <lineage>
        <taxon>Eukaryota</taxon>
        <taxon>Viridiplantae</taxon>
        <taxon>Chlorophyta</taxon>
        <taxon>Mamiellophyceae</taxon>
        <taxon>Mamiellales</taxon>
        <taxon>Bathycoccaceae</taxon>
        <taxon>Bathycoccus</taxon>
    </lineage>
</organism>
<dbReference type="EMBL" id="FO082276">
    <property type="protein sequence ID" value="CCO15802.1"/>
    <property type="molecule type" value="Genomic_DNA"/>
</dbReference>
<evidence type="ECO:0000256" key="9">
    <source>
        <dbReference type="SAM" id="MobiDB-lite"/>
    </source>
</evidence>
<feature type="coiled-coil region" evidence="8">
    <location>
        <begin position="258"/>
        <end position="285"/>
    </location>
</feature>
<dbReference type="STRING" id="41875.K8ECN8"/>
<keyword evidence="8" id="KW-0175">Coiled coil</keyword>
<evidence type="ECO:0000256" key="6">
    <source>
        <dbReference type="ARBA" id="ARBA00022833"/>
    </source>
</evidence>
<evidence type="ECO:0000256" key="1">
    <source>
        <dbReference type="ARBA" id="ARBA00001947"/>
    </source>
</evidence>
<dbReference type="eggNOG" id="KOG1018">
    <property type="taxonomic scope" value="Eukaryota"/>
</dbReference>
<protein>
    <recommendedName>
        <fullName evidence="2">tRNA(adenine(34)) deaminase</fullName>
        <ecNumber evidence="2">3.5.4.33</ecNumber>
    </recommendedName>
</protein>
<dbReference type="InterPro" id="IPR002125">
    <property type="entry name" value="CMP_dCMP_dom"/>
</dbReference>
<dbReference type="RefSeq" id="XP_007514365.1">
    <property type="nucleotide sequence ID" value="XM_007514303.1"/>
</dbReference>
<dbReference type="GO" id="GO:0009507">
    <property type="term" value="C:chloroplast"/>
    <property type="evidence" value="ECO:0007669"/>
    <property type="project" value="TreeGrafter"/>
</dbReference>